<proteinExistence type="predicted"/>
<feature type="compositionally biased region" description="Basic and acidic residues" evidence="1">
    <location>
        <begin position="443"/>
        <end position="456"/>
    </location>
</feature>
<feature type="region of interest" description="Disordered" evidence="1">
    <location>
        <begin position="85"/>
        <end position="139"/>
    </location>
</feature>
<feature type="compositionally biased region" description="Basic and acidic residues" evidence="1">
    <location>
        <begin position="45"/>
        <end position="68"/>
    </location>
</feature>
<sequence>MSAAVKKVPQEADLTGSSRPTSTKLKPTGRTTKSGIARSDQNSNIDKDPKDHETKEKEPAQHRGESKVSKAKLYTSVDDAQSVFHKKARDQGLELVKPEEGRVDDNVTDSESDDEETKAADEEQRKKMREEGEKNQRYRHQAVRPPPDEFLRLYTELYPTVRNWWTKDQTKQHHERMEKMNGKLREKNKSAGRAEGDYLFPYRMISEYITGARVILERIRGMQKGPQRTEEAKKMFSGHVMFSEQLGRQSIDLKMLTPKYIREELDEISSMPELEEQRGELRDILHRPTIKQRAILEPAVELLNGYYDFLEKGDVKGMDVTVAELDDINKRLRGSNLNEGLKEDDHILPVDHLRAINGMLDEENIDHSQEEKEEAIRTSSKRVKANLQCSGVSDASIPGKYTEGDALPEEELKQMQQNVSDFEGPALRESAEGNADAEGVVRQGEEERMHDVDQHQGRQTAGDASPKLMSLPKTRPLINPGIEEGITDYGKVLSVTKAGFGHRVFTNIGTDIVPVYKMFPGSSFAKSVRSALYEKFSSKPQPPGMKDNHIEILDIIVHPVKNGKYTWIVYKWTAEPDPKPRIMTHTDLALRLGREPALKQEKNGLEARKKRLEILSSMKEHPETAVVEGVPPFNDCPPYMADGFDDA</sequence>
<feature type="compositionally biased region" description="Acidic residues" evidence="1">
    <location>
        <begin position="106"/>
        <end position="116"/>
    </location>
</feature>
<organism evidence="2 3">
    <name type="scientific">Macrophomina phaseolina</name>
    <dbReference type="NCBI Taxonomy" id="35725"/>
    <lineage>
        <taxon>Eukaryota</taxon>
        <taxon>Fungi</taxon>
        <taxon>Dikarya</taxon>
        <taxon>Ascomycota</taxon>
        <taxon>Pezizomycotina</taxon>
        <taxon>Dothideomycetes</taxon>
        <taxon>Dothideomycetes incertae sedis</taxon>
        <taxon>Botryosphaeriales</taxon>
        <taxon>Botryosphaeriaceae</taxon>
        <taxon>Macrophomina</taxon>
    </lineage>
</organism>
<feature type="region of interest" description="Disordered" evidence="1">
    <location>
        <begin position="427"/>
        <end position="475"/>
    </location>
</feature>
<evidence type="ECO:0000313" key="2">
    <source>
        <dbReference type="EMBL" id="KAH7033927.1"/>
    </source>
</evidence>
<feature type="region of interest" description="Disordered" evidence="1">
    <location>
        <begin position="1"/>
        <end position="73"/>
    </location>
</feature>
<gene>
    <name evidence="2" type="ORF">B0J12DRAFT_789198</name>
</gene>
<keyword evidence="3" id="KW-1185">Reference proteome</keyword>
<accession>A0ABQ8FXH7</accession>
<feature type="compositionally biased region" description="Basic and acidic residues" evidence="1">
    <location>
        <begin position="117"/>
        <end position="136"/>
    </location>
</feature>
<reference evidence="2 3" key="1">
    <citation type="journal article" date="2021" name="Nat. Commun.">
        <title>Genetic determinants of endophytism in the Arabidopsis root mycobiome.</title>
        <authorList>
            <person name="Mesny F."/>
            <person name="Miyauchi S."/>
            <person name="Thiergart T."/>
            <person name="Pickel B."/>
            <person name="Atanasova L."/>
            <person name="Karlsson M."/>
            <person name="Huettel B."/>
            <person name="Barry K.W."/>
            <person name="Haridas S."/>
            <person name="Chen C."/>
            <person name="Bauer D."/>
            <person name="Andreopoulos W."/>
            <person name="Pangilinan J."/>
            <person name="LaButti K."/>
            <person name="Riley R."/>
            <person name="Lipzen A."/>
            <person name="Clum A."/>
            <person name="Drula E."/>
            <person name="Henrissat B."/>
            <person name="Kohler A."/>
            <person name="Grigoriev I.V."/>
            <person name="Martin F.M."/>
            <person name="Hacquard S."/>
        </authorList>
    </citation>
    <scope>NUCLEOTIDE SEQUENCE [LARGE SCALE GENOMIC DNA]</scope>
    <source>
        <strain evidence="2 3">MPI-SDFR-AT-0080</strain>
    </source>
</reference>
<protein>
    <submittedName>
        <fullName evidence="2">Uncharacterized protein</fullName>
    </submittedName>
</protein>
<dbReference type="EMBL" id="JAGTJR010000039">
    <property type="protein sequence ID" value="KAH7033927.1"/>
    <property type="molecule type" value="Genomic_DNA"/>
</dbReference>
<feature type="compositionally biased region" description="Polar residues" evidence="1">
    <location>
        <begin position="15"/>
        <end position="44"/>
    </location>
</feature>
<feature type="compositionally biased region" description="Basic and acidic residues" evidence="1">
    <location>
        <begin position="89"/>
        <end position="105"/>
    </location>
</feature>
<name>A0ABQ8FXH7_9PEZI</name>
<dbReference type="Proteomes" id="UP000774617">
    <property type="component" value="Unassembled WGS sequence"/>
</dbReference>
<comment type="caution">
    <text evidence="2">The sequence shown here is derived from an EMBL/GenBank/DDBJ whole genome shotgun (WGS) entry which is preliminary data.</text>
</comment>
<evidence type="ECO:0000313" key="3">
    <source>
        <dbReference type="Proteomes" id="UP000774617"/>
    </source>
</evidence>
<evidence type="ECO:0000256" key="1">
    <source>
        <dbReference type="SAM" id="MobiDB-lite"/>
    </source>
</evidence>